<organism evidence="4 5">
    <name type="scientific">Brachionus calyciflorus</name>
    <dbReference type="NCBI Taxonomy" id="104777"/>
    <lineage>
        <taxon>Eukaryota</taxon>
        <taxon>Metazoa</taxon>
        <taxon>Spiralia</taxon>
        <taxon>Gnathifera</taxon>
        <taxon>Rotifera</taxon>
        <taxon>Eurotatoria</taxon>
        <taxon>Monogononta</taxon>
        <taxon>Pseudotrocha</taxon>
        <taxon>Ploima</taxon>
        <taxon>Brachionidae</taxon>
        <taxon>Brachionus</taxon>
    </lineage>
</organism>
<evidence type="ECO:0000313" key="5">
    <source>
        <dbReference type="Proteomes" id="UP000663879"/>
    </source>
</evidence>
<evidence type="ECO:0000256" key="1">
    <source>
        <dbReference type="ARBA" id="ARBA00022618"/>
    </source>
</evidence>
<keyword evidence="5" id="KW-1185">Reference proteome</keyword>
<accession>A0A813MNK6</accession>
<dbReference type="OrthoDB" id="379794at2759"/>
<dbReference type="PANTHER" id="PTHR13255:SF0">
    <property type="entry name" value="ATAXIN-10"/>
    <property type="match status" value="1"/>
</dbReference>
<keyword evidence="1" id="KW-0132">Cell division</keyword>
<evidence type="ECO:0000256" key="2">
    <source>
        <dbReference type="ARBA" id="ARBA00023306"/>
    </source>
</evidence>
<dbReference type="InterPro" id="IPR051374">
    <property type="entry name" value="Ataxin-10/CTR86_families"/>
</dbReference>
<dbReference type="AlphaFoldDB" id="A0A813MNK6"/>
<proteinExistence type="predicted"/>
<sequence>MDKLLKINESCVNSDSFLTNLNDLDTFLKENESFRTQTPNEFYQILFNKLETSLEIEPKNWSLLRLIMKCIKNSAAAFKTTFSQSESDLCEYLYKKILEAFNSEKIIIFSKCLNSDDEFQFYQSILQYYFNLIQGNQLASDANLTKWVQLSQMFLFKSNIKQEIYDLASMIVIYGCKEKYKNEILLDKIAKDLTLSAYLTLIENLEQSYMAKSLNQKFTNWTFKFLDHFFDFVYCNHLVNEKNLEDLNHKIRFFLIYHINDRIMDIKEHRIQKNYLSLESLGFLCRFFTQSIKDLLFLIDQVDLESLDSIINALKEVKMLANILSDILTMEETRLFGNRYMVEYVQDQIDLFKLTCKLFREIHVNKEYLSLVDKYSKNSDLTEWFSLKCELVRVIGILVYENEHNQNYLVNDDLLHIISSNLSLDIDNPFVREWSIVALKHILANLDKK</sequence>
<dbReference type="GO" id="GO:0031175">
    <property type="term" value="P:neuron projection development"/>
    <property type="evidence" value="ECO:0007669"/>
    <property type="project" value="TreeGrafter"/>
</dbReference>
<reference evidence="4" key="1">
    <citation type="submission" date="2021-02" db="EMBL/GenBank/DDBJ databases">
        <authorList>
            <person name="Nowell W R."/>
        </authorList>
    </citation>
    <scope>NUCLEOTIDE SEQUENCE</scope>
    <source>
        <strain evidence="4">Ploen Becks lab</strain>
    </source>
</reference>
<dbReference type="PANTHER" id="PTHR13255">
    <property type="entry name" value="ATAXIN-10"/>
    <property type="match status" value="1"/>
</dbReference>
<dbReference type="InterPro" id="IPR019156">
    <property type="entry name" value="Ataxin-10_domain"/>
</dbReference>
<gene>
    <name evidence="4" type="ORF">OXX778_LOCUS2566</name>
</gene>
<dbReference type="GO" id="GO:0005829">
    <property type="term" value="C:cytosol"/>
    <property type="evidence" value="ECO:0007669"/>
    <property type="project" value="TreeGrafter"/>
</dbReference>
<protein>
    <recommendedName>
        <fullName evidence="3">Ataxin-10 domain-containing protein</fullName>
    </recommendedName>
</protein>
<dbReference type="GO" id="GO:0051301">
    <property type="term" value="P:cell division"/>
    <property type="evidence" value="ECO:0007669"/>
    <property type="project" value="UniProtKB-KW"/>
</dbReference>
<evidence type="ECO:0000313" key="4">
    <source>
        <dbReference type="EMBL" id="CAF0726737.1"/>
    </source>
</evidence>
<feature type="domain" description="Ataxin-10" evidence="3">
    <location>
        <begin position="387"/>
        <end position="445"/>
    </location>
</feature>
<keyword evidence="2" id="KW-0131">Cell cycle</keyword>
<comment type="caution">
    <text evidence="4">The sequence shown here is derived from an EMBL/GenBank/DDBJ whole genome shotgun (WGS) entry which is preliminary data.</text>
</comment>
<name>A0A813MNK6_9BILA</name>
<dbReference type="Pfam" id="PF09759">
    <property type="entry name" value="Atx10homo_assoc"/>
    <property type="match status" value="1"/>
</dbReference>
<dbReference type="Proteomes" id="UP000663879">
    <property type="component" value="Unassembled WGS sequence"/>
</dbReference>
<dbReference type="EMBL" id="CAJNOC010000203">
    <property type="protein sequence ID" value="CAF0726737.1"/>
    <property type="molecule type" value="Genomic_DNA"/>
</dbReference>
<evidence type="ECO:0000259" key="3">
    <source>
        <dbReference type="Pfam" id="PF09759"/>
    </source>
</evidence>